<keyword evidence="2" id="KW-1185">Reference proteome</keyword>
<dbReference type="PROSITE" id="PS51257">
    <property type="entry name" value="PROKAR_LIPOPROTEIN"/>
    <property type="match status" value="1"/>
</dbReference>
<dbReference type="Proteomes" id="UP000487757">
    <property type="component" value="Unassembled WGS sequence"/>
</dbReference>
<dbReference type="InterPro" id="IPR012334">
    <property type="entry name" value="Pectin_lyas_fold"/>
</dbReference>
<evidence type="ECO:0008006" key="3">
    <source>
        <dbReference type="Google" id="ProtNLM"/>
    </source>
</evidence>
<dbReference type="EMBL" id="WKKH01000004">
    <property type="protein sequence ID" value="MRX75230.1"/>
    <property type="molecule type" value="Genomic_DNA"/>
</dbReference>
<sequence>MKQLFPKTAWQGLAICLLLFSLTGCKKSSGDLQDISDLSRTASLSDQQKLMATAAATAATASGEVTGSGGNFTAAVNGVNKYTGTNYISAIQAAVNGLTSGRTVKEWVTVRVSGASGSSGGSLKYVNMASNTGIDFAGNTFNANSGDALIIPIWADRKSNVEVKNLKVTGKPRYGIWFKGCSGMNISNITMNISVPATDLGLGIRVDNSTGSTNNLNISGTINITGGDNSIETYGLDGFTIGNVTSSNNAACGVLLNQSKNGTVGTVTGTNNSTTGSVTGYATFRCANSNGPNVTCAKVYSRGSGRGFFSVTGSNGCTVNSVDIANTALQGIFLQDAANTKVLAGTVTNGNPNVQHQSATNCSTKVNGQTYTASNGIW</sequence>
<dbReference type="RefSeq" id="WP_154279391.1">
    <property type="nucleotide sequence ID" value="NZ_JBHUJQ010000001.1"/>
</dbReference>
<proteinExistence type="predicted"/>
<protein>
    <recommendedName>
        <fullName evidence="3">Right-handed parallel beta-helix repeat-containing protein</fullName>
    </recommendedName>
</protein>
<dbReference type="AlphaFoldDB" id="A0A7K0FVH7"/>
<comment type="caution">
    <text evidence="1">The sequence shown here is derived from an EMBL/GenBank/DDBJ whole genome shotgun (WGS) entry which is preliminary data.</text>
</comment>
<evidence type="ECO:0000313" key="2">
    <source>
        <dbReference type="Proteomes" id="UP000487757"/>
    </source>
</evidence>
<dbReference type="Gene3D" id="2.160.20.10">
    <property type="entry name" value="Single-stranded right-handed beta-helix, Pectin lyase-like"/>
    <property type="match status" value="1"/>
</dbReference>
<organism evidence="1 2">
    <name type="scientific">Pedobacter petrophilus</name>
    <dbReference type="NCBI Taxonomy" id="1908241"/>
    <lineage>
        <taxon>Bacteria</taxon>
        <taxon>Pseudomonadati</taxon>
        <taxon>Bacteroidota</taxon>
        <taxon>Sphingobacteriia</taxon>
        <taxon>Sphingobacteriales</taxon>
        <taxon>Sphingobacteriaceae</taxon>
        <taxon>Pedobacter</taxon>
    </lineage>
</organism>
<name>A0A7K0FVH7_9SPHI</name>
<gene>
    <name evidence="1" type="ORF">GJU39_03935</name>
</gene>
<dbReference type="OrthoDB" id="2986171at2"/>
<dbReference type="InterPro" id="IPR011050">
    <property type="entry name" value="Pectin_lyase_fold/virulence"/>
</dbReference>
<accession>A0A7K0FVH7</accession>
<reference evidence="1 2" key="1">
    <citation type="submission" date="2019-11" db="EMBL/GenBank/DDBJ databases">
        <title>Pedobacter petrophilus genome.</title>
        <authorList>
            <person name="Feldbauer M.J."/>
            <person name="Newman J.D."/>
        </authorList>
    </citation>
    <scope>NUCLEOTIDE SEQUENCE [LARGE SCALE GENOMIC DNA]</scope>
    <source>
        <strain evidence="1 2">LMG 29686</strain>
    </source>
</reference>
<evidence type="ECO:0000313" key="1">
    <source>
        <dbReference type="EMBL" id="MRX75230.1"/>
    </source>
</evidence>
<dbReference type="SUPFAM" id="SSF51126">
    <property type="entry name" value="Pectin lyase-like"/>
    <property type="match status" value="1"/>
</dbReference>